<accession>A0AAE3U419</accession>
<keyword evidence="3" id="KW-0804">Transcription</keyword>
<dbReference type="Proteomes" id="UP001161580">
    <property type="component" value="Unassembled WGS sequence"/>
</dbReference>
<dbReference type="SUPFAM" id="SSF48498">
    <property type="entry name" value="Tetracyclin repressor-like, C-terminal domain"/>
    <property type="match status" value="1"/>
</dbReference>
<dbReference type="PRINTS" id="PR00455">
    <property type="entry name" value="HTHTETR"/>
</dbReference>
<dbReference type="Gene3D" id="1.10.10.60">
    <property type="entry name" value="Homeodomain-like"/>
    <property type="match status" value="1"/>
</dbReference>
<dbReference type="EMBL" id="JALDYZ010000005">
    <property type="protein sequence ID" value="MDI7922559.1"/>
    <property type="molecule type" value="Genomic_DNA"/>
</dbReference>
<dbReference type="PANTHER" id="PTHR47506">
    <property type="entry name" value="TRANSCRIPTIONAL REGULATORY PROTEIN"/>
    <property type="match status" value="1"/>
</dbReference>
<evidence type="ECO:0000313" key="7">
    <source>
        <dbReference type="Proteomes" id="UP001161580"/>
    </source>
</evidence>
<dbReference type="PROSITE" id="PS50977">
    <property type="entry name" value="HTH_TETR_2"/>
    <property type="match status" value="1"/>
</dbReference>
<evidence type="ECO:0000259" key="5">
    <source>
        <dbReference type="PROSITE" id="PS50977"/>
    </source>
</evidence>
<dbReference type="AlphaFoldDB" id="A0AAE3U419"/>
<organism evidence="6 7">
    <name type="scientific">Ferirhizobium litorale</name>
    <dbReference type="NCBI Taxonomy" id="2927786"/>
    <lineage>
        <taxon>Bacteria</taxon>
        <taxon>Pseudomonadati</taxon>
        <taxon>Pseudomonadota</taxon>
        <taxon>Alphaproteobacteria</taxon>
        <taxon>Hyphomicrobiales</taxon>
        <taxon>Rhizobiaceae</taxon>
        <taxon>Ferirhizobium</taxon>
    </lineage>
</organism>
<dbReference type="GO" id="GO:0003677">
    <property type="term" value="F:DNA binding"/>
    <property type="evidence" value="ECO:0007669"/>
    <property type="project" value="UniProtKB-UniRule"/>
</dbReference>
<evidence type="ECO:0000256" key="3">
    <source>
        <dbReference type="ARBA" id="ARBA00023163"/>
    </source>
</evidence>
<feature type="domain" description="HTH tetR-type" evidence="5">
    <location>
        <begin position="9"/>
        <end position="69"/>
    </location>
</feature>
<evidence type="ECO:0000256" key="4">
    <source>
        <dbReference type="PROSITE-ProRule" id="PRU00335"/>
    </source>
</evidence>
<dbReference type="InterPro" id="IPR009057">
    <property type="entry name" value="Homeodomain-like_sf"/>
</dbReference>
<keyword evidence="2 4" id="KW-0238">DNA-binding</keyword>
<evidence type="ECO:0000313" key="6">
    <source>
        <dbReference type="EMBL" id="MDI7922559.1"/>
    </source>
</evidence>
<comment type="caution">
    <text evidence="6">The sequence shown here is derived from an EMBL/GenBank/DDBJ whole genome shotgun (WGS) entry which is preliminary data.</text>
</comment>
<sequence>MRPTREQAKENRQRILDAAGRLFRENGIHSVGVDAVMKGAGLTHGGFYGHFKSKGDLTAEAMSNVMRQAFEQEPEYTSLEDFASVYLSGEHRDGAGVGCVMAALAPEIARLPEGERGSISDYIRKRITQIEHLQAASGGKPDRARAIADLSSLVGALVMARAVDDKELSDEILAQTRAALANGGA</sequence>
<dbReference type="InterPro" id="IPR001647">
    <property type="entry name" value="HTH_TetR"/>
</dbReference>
<dbReference type="SUPFAM" id="SSF46689">
    <property type="entry name" value="Homeodomain-like"/>
    <property type="match status" value="1"/>
</dbReference>
<feature type="DNA-binding region" description="H-T-H motif" evidence="4">
    <location>
        <begin position="32"/>
        <end position="51"/>
    </location>
</feature>
<keyword evidence="1" id="KW-0805">Transcription regulation</keyword>
<proteinExistence type="predicted"/>
<name>A0AAE3U419_9HYPH</name>
<reference evidence="6" key="1">
    <citation type="submission" date="2022-03" db="EMBL/GenBank/DDBJ databases">
        <title>Fererhizobium litorale gen. nov., sp. nov., isolated from sandy sediments of the Sea of Japan seashore.</title>
        <authorList>
            <person name="Romanenko L."/>
            <person name="Kurilenko V."/>
            <person name="Otstavnykh N."/>
            <person name="Svetashev V."/>
            <person name="Tekutyeva L."/>
            <person name="Isaeva M."/>
            <person name="Mikhailov V."/>
        </authorList>
    </citation>
    <scope>NUCLEOTIDE SEQUENCE</scope>
    <source>
        <strain evidence="6">KMM 9576</strain>
    </source>
</reference>
<protein>
    <submittedName>
        <fullName evidence="6">TetR/AcrR family transcriptional regulator</fullName>
    </submittedName>
</protein>
<dbReference type="RefSeq" id="WP_311786487.1">
    <property type="nucleotide sequence ID" value="NZ_JALDYY010000004.1"/>
</dbReference>
<evidence type="ECO:0000256" key="2">
    <source>
        <dbReference type="ARBA" id="ARBA00023125"/>
    </source>
</evidence>
<gene>
    <name evidence="6" type="ORF">MRS75_10730</name>
</gene>
<dbReference type="InterPro" id="IPR036271">
    <property type="entry name" value="Tet_transcr_reg_TetR-rel_C_sf"/>
</dbReference>
<dbReference type="Pfam" id="PF00440">
    <property type="entry name" value="TetR_N"/>
    <property type="match status" value="1"/>
</dbReference>
<keyword evidence="7" id="KW-1185">Reference proteome</keyword>
<dbReference type="PANTHER" id="PTHR47506:SF7">
    <property type="entry name" value="TRANSCRIPTIONAL REGULATORY PROTEIN"/>
    <property type="match status" value="1"/>
</dbReference>
<dbReference type="Gene3D" id="1.10.357.10">
    <property type="entry name" value="Tetracycline Repressor, domain 2"/>
    <property type="match status" value="1"/>
</dbReference>
<evidence type="ECO:0000256" key="1">
    <source>
        <dbReference type="ARBA" id="ARBA00023015"/>
    </source>
</evidence>